<feature type="domain" description="Enoyl-CoA hydratase/isomerase" evidence="5">
    <location>
        <begin position="20"/>
        <end position="359"/>
    </location>
</feature>
<dbReference type="NCBIfam" id="NF004127">
    <property type="entry name" value="PRK05617.1"/>
    <property type="match status" value="1"/>
</dbReference>
<keyword evidence="4" id="KW-0812">Transmembrane</keyword>
<keyword evidence="3 6" id="KW-0378">Hydrolase</keyword>
<comment type="catalytic activity">
    <reaction evidence="1">
        <text>3-hydroxy-2-methylpropanoyl-CoA + H2O = 3-hydroxy-2-methylpropanoate + CoA + H(+)</text>
        <dbReference type="Rhea" id="RHEA:20888"/>
        <dbReference type="ChEBI" id="CHEBI:11805"/>
        <dbReference type="ChEBI" id="CHEBI:15377"/>
        <dbReference type="ChEBI" id="CHEBI:15378"/>
        <dbReference type="ChEBI" id="CHEBI:57287"/>
        <dbReference type="ChEBI" id="CHEBI:57340"/>
        <dbReference type="EC" id="3.1.2.4"/>
    </reaction>
</comment>
<evidence type="ECO:0000259" key="5">
    <source>
        <dbReference type="Pfam" id="PF16113"/>
    </source>
</evidence>
<dbReference type="InterPro" id="IPR045004">
    <property type="entry name" value="ECH_dom"/>
</dbReference>
<keyword evidence="4" id="KW-1133">Transmembrane helix</keyword>
<name>A0ABW1YJY2_9GAMM</name>
<dbReference type="CDD" id="cd06558">
    <property type="entry name" value="crotonase-like"/>
    <property type="match status" value="1"/>
</dbReference>
<organism evidence="6 7">
    <name type="scientific">Microbulbifer taiwanensis</name>
    <dbReference type="NCBI Taxonomy" id="986746"/>
    <lineage>
        <taxon>Bacteria</taxon>
        <taxon>Pseudomonadati</taxon>
        <taxon>Pseudomonadota</taxon>
        <taxon>Gammaproteobacteria</taxon>
        <taxon>Cellvibrionales</taxon>
        <taxon>Microbulbiferaceae</taxon>
        <taxon>Microbulbifer</taxon>
    </lineage>
</organism>
<sequence>MDQLKMGEGPLLFSRRGALATATLNLPKALNALNLEMIEQLSLKLDEWAEDDSVAVVWIDGSGDKALCAGGDVVALYRESAAYGETPDYAFTTGFFSREYRLDYKIHTYRKPIVVWGGGIVMGGGIGIMAGASHRIVTETTRLAMPEVTIGLFPDVGGSWFLNRMPGRLGLFLGLTGAQFNGADALFAGMADRMLPGDRRETVLVALSGLEFFADSERNHRQVSDCLKRLQLPPEEQPQSNLRAHYDQIQQLTDFATLPEVCRAITAYKGEDKWLQKAAATLAGGSPLTPWIVWEQLRRGRHLSLAEVFRMELALAVNLCASGHFREGVRALLIDKDRQPQWQPATLEEISTEAVDCCFEAPWAENPLSDL</sequence>
<protein>
    <recommendedName>
        <fullName evidence="2">3-hydroxyisobutyryl-CoA hydrolase</fullName>
        <ecNumber evidence="2">3.1.2.4</ecNumber>
    </recommendedName>
</protein>
<evidence type="ECO:0000256" key="1">
    <source>
        <dbReference type="ARBA" id="ARBA00001709"/>
    </source>
</evidence>
<dbReference type="GO" id="GO:0016787">
    <property type="term" value="F:hydrolase activity"/>
    <property type="evidence" value="ECO:0007669"/>
    <property type="project" value="UniProtKB-KW"/>
</dbReference>
<gene>
    <name evidence="6" type="ORF">ACFQBM_07220</name>
</gene>
<accession>A0ABW1YJY2</accession>
<dbReference type="InterPro" id="IPR032259">
    <property type="entry name" value="HIBYL-CoA-H"/>
</dbReference>
<dbReference type="EMBL" id="JBHSVR010000001">
    <property type="protein sequence ID" value="MFC6633061.1"/>
    <property type="molecule type" value="Genomic_DNA"/>
</dbReference>
<evidence type="ECO:0000256" key="2">
    <source>
        <dbReference type="ARBA" id="ARBA00011915"/>
    </source>
</evidence>
<dbReference type="EC" id="3.1.2.4" evidence="2"/>
<evidence type="ECO:0000313" key="7">
    <source>
        <dbReference type="Proteomes" id="UP001596425"/>
    </source>
</evidence>
<evidence type="ECO:0000256" key="3">
    <source>
        <dbReference type="ARBA" id="ARBA00022801"/>
    </source>
</evidence>
<evidence type="ECO:0000313" key="6">
    <source>
        <dbReference type="EMBL" id="MFC6633061.1"/>
    </source>
</evidence>
<comment type="caution">
    <text evidence="6">The sequence shown here is derived from an EMBL/GenBank/DDBJ whole genome shotgun (WGS) entry which is preliminary data.</text>
</comment>
<dbReference type="Pfam" id="PF16113">
    <property type="entry name" value="ECH_2"/>
    <property type="match status" value="1"/>
</dbReference>
<dbReference type="SUPFAM" id="SSF52096">
    <property type="entry name" value="ClpP/crotonase"/>
    <property type="match status" value="1"/>
</dbReference>
<feature type="transmembrane region" description="Helical" evidence="4">
    <location>
        <begin position="113"/>
        <end position="132"/>
    </location>
</feature>
<dbReference type="Proteomes" id="UP001596425">
    <property type="component" value="Unassembled WGS sequence"/>
</dbReference>
<dbReference type="PANTHER" id="PTHR43176:SF3">
    <property type="entry name" value="3-HYDROXYISOBUTYRYL-COA HYDROLASE, MITOCHONDRIAL"/>
    <property type="match status" value="1"/>
</dbReference>
<proteinExistence type="predicted"/>
<dbReference type="InterPro" id="IPR029045">
    <property type="entry name" value="ClpP/crotonase-like_dom_sf"/>
</dbReference>
<reference evidence="7" key="1">
    <citation type="journal article" date="2019" name="Int. J. Syst. Evol. Microbiol.">
        <title>The Global Catalogue of Microorganisms (GCM) 10K type strain sequencing project: providing services to taxonomists for standard genome sequencing and annotation.</title>
        <authorList>
            <consortium name="The Broad Institute Genomics Platform"/>
            <consortium name="The Broad Institute Genome Sequencing Center for Infectious Disease"/>
            <person name="Wu L."/>
            <person name="Ma J."/>
        </authorList>
    </citation>
    <scope>NUCLEOTIDE SEQUENCE [LARGE SCALE GENOMIC DNA]</scope>
    <source>
        <strain evidence="7">CGMCC 1.13718</strain>
    </source>
</reference>
<evidence type="ECO:0000256" key="4">
    <source>
        <dbReference type="SAM" id="Phobius"/>
    </source>
</evidence>
<keyword evidence="4" id="KW-0472">Membrane</keyword>
<dbReference type="RefSeq" id="WP_193189465.1">
    <property type="nucleotide sequence ID" value="NZ_JACZFR010000007.1"/>
</dbReference>
<dbReference type="Gene3D" id="3.90.226.10">
    <property type="entry name" value="2-enoyl-CoA Hydratase, Chain A, domain 1"/>
    <property type="match status" value="1"/>
</dbReference>
<keyword evidence="7" id="KW-1185">Reference proteome</keyword>
<dbReference type="PANTHER" id="PTHR43176">
    <property type="entry name" value="3-HYDROXYISOBUTYRYL-COA HYDROLASE-RELATED"/>
    <property type="match status" value="1"/>
</dbReference>